<evidence type="ECO:0000256" key="10">
    <source>
        <dbReference type="ARBA" id="ARBA00032441"/>
    </source>
</evidence>
<evidence type="ECO:0000256" key="8">
    <source>
        <dbReference type="ARBA" id="ARBA00022840"/>
    </source>
</evidence>
<dbReference type="PANTHER" id="PTHR33540">
    <property type="entry name" value="TRNA THREONYLCARBAMOYLADENOSINE BIOSYNTHESIS PROTEIN TSAE"/>
    <property type="match status" value="1"/>
</dbReference>
<keyword evidence="6" id="KW-0479">Metal-binding</keyword>
<proteinExistence type="inferred from homology"/>
<dbReference type="STRING" id="1802597.A2Z24_00665"/>
<comment type="subcellular location">
    <subcellularLocation>
        <location evidence="1">Cytoplasm</location>
    </subcellularLocation>
</comment>
<evidence type="ECO:0000313" key="12">
    <source>
        <dbReference type="Proteomes" id="UP000177588"/>
    </source>
</evidence>
<organism evidence="11 12">
    <name type="scientific">Candidatus Woykebacteria bacterium RBG_16_44_10</name>
    <dbReference type="NCBI Taxonomy" id="1802597"/>
    <lineage>
        <taxon>Bacteria</taxon>
        <taxon>Candidatus Woykeibacteriota</taxon>
    </lineage>
</organism>
<dbReference type="GO" id="GO:0005737">
    <property type="term" value="C:cytoplasm"/>
    <property type="evidence" value="ECO:0007669"/>
    <property type="project" value="UniProtKB-SubCell"/>
</dbReference>
<dbReference type="Gene3D" id="3.40.50.300">
    <property type="entry name" value="P-loop containing nucleotide triphosphate hydrolases"/>
    <property type="match status" value="1"/>
</dbReference>
<accession>A0A1G1WCB2</accession>
<comment type="caution">
    <text evidence="11">The sequence shown here is derived from an EMBL/GenBank/DDBJ whole genome shotgun (WGS) entry which is preliminary data.</text>
</comment>
<keyword evidence="11" id="KW-0808">Transferase</keyword>
<protein>
    <recommendedName>
        <fullName evidence="3">tRNA threonylcarbamoyladenosine biosynthesis protein TsaE</fullName>
    </recommendedName>
    <alternativeName>
        <fullName evidence="10">t(6)A37 threonylcarbamoyladenosine biosynthesis protein TsaE</fullName>
    </alternativeName>
</protein>
<dbReference type="PANTHER" id="PTHR33540:SF2">
    <property type="entry name" value="TRNA THREONYLCARBAMOYLADENOSINE BIOSYNTHESIS PROTEIN TSAE"/>
    <property type="match status" value="1"/>
</dbReference>
<dbReference type="GO" id="GO:0046872">
    <property type="term" value="F:metal ion binding"/>
    <property type="evidence" value="ECO:0007669"/>
    <property type="project" value="UniProtKB-KW"/>
</dbReference>
<evidence type="ECO:0000256" key="9">
    <source>
        <dbReference type="ARBA" id="ARBA00022842"/>
    </source>
</evidence>
<evidence type="ECO:0000256" key="5">
    <source>
        <dbReference type="ARBA" id="ARBA00022694"/>
    </source>
</evidence>
<dbReference type="GO" id="GO:0016740">
    <property type="term" value="F:transferase activity"/>
    <property type="evidence" value="ECO:0007669"/>
    <property type="project" value="UniProtKB-KW"/>
</dbReference>
<reference evidence="11 12" key="1">
    <citation type="journal article" date="2016" name="Nat. Commun.">
        <title>Thousands of microbial genomes shed light on interconnected biogeochemical processes in an aquifer system.</title>
        <authorList>
            <person name="Anantharaman K."/>
            <person name="Brown C.T."/>
            <person name="Hug L.A."/>
            <person name="Sharon I."/>
            <person name="Castelle C.J."/>
            <person name="Probst A.J."/>
            <person name="Thomas B.C."/>
            <person name="Singh A."/>
            <person name="Wilkins M.J."/>
            <person name="Karaoz U."/>
            <person name="Brodie E.L."/>
            <person name="Williams K.H."/>
            <person name="Hubbard S.S."/>
            <person name="Banfield J.F."/>
        </authorList>
    </citation>
    <scope>NUCLEOTIDE SEQUENCE [LARGE SCALE GENOMIC DNA]</scope>
</reference>
<evidence type="ECO:0000256" key="3">
    <source>
        <dbReference type="ARBA" id="ARBA00019010"/>
    </source>
</evidence>
<dbReference type="Proteomes" id="UP000177588">
    <property type="component" value="Unassembled WGS sequence"/>
</dbReference>
<sequence>MEKVKTVFISKSAKSTQTFAKSLAKKIRPGDILALYGSLGAGKTTFVQGLAAGLGYKARVFSPTFIFVRPYKLANSKQQTANSNKRKIKILYHIDLYRVEKETDLKTIGIEEFLTDNDAVSVIEWPEKIENKLPIKTIKIKIEVISENERRIKVDG</sequence>
<comment type="similarity">
    <text evidence="2">Belongs to the TsaE family.</text>
</comment>
<dbReference type="InterPro" id="IPR027417">
    <property type="entry name" value="P-loop_NTPase"/>
</dbReference>
<dbReference type="NCBIfam" id="TIGR00150">
    <property type="entry name" value="T6A_YjeE"/>
    <property type="match status" value="1"/>
</dbReference>
<dbReference type="SUPFAM" id="SSF52540">
    <property type="entry name" value="P-loop containing nucleoside triphosphate hydrolases"/>
    <property type="match status" value="1"/>
</dbReference>
<keyword evidence="4" id="KW-0963">Cytoplasm</keyword>
<keyword evidence="8" id="KW-0067">ATP-binding</keyword>
<dbReference type="InterPro" id="IPR003442">
    <property type="entry name" value="T6A_TsaE"/>
</dbReference>
<evidence type="ECO:0000256" key="7">
    <source>
        <dbReference type="ARBA" id="ARBA00022741"/>
    </source>
</evidence>
<keyword evidence="9" id="KW-0460">Magnesium</keyword>
<evidence type="ECO:0000256" key="1">
    <source>
        <dbReference type="ARBA" id="ARBA00004496"/>
    </source>
</evidence>
<gene>
    <name evidence="11" type="ORF">A2Z24_00665</name>
</gene>
<keyword evidence="5" id="KW-0819">tRNA processing</keyword>
<dbReference type="Pfam" id="PF02367">
    <property type="entry name" value="TsaE"/>
    <property type="match status" value="1"/>
</dbReference>
<keyword evidence="7" id="KW-0547">Nucleotide-binding</keyword>
<dbReference type="EMBL" id="MHCT01000031">
    <property type="protein sequence ID" value="OGY25336.1"/>
    <property type="molecule type" value="Genomic_DNA"/>
</dbReference>
<name>A0A1G1WCB2_9BACT</name>
<evidence type="ECO:0000256" key="6">
    <source>
        <dbReference type="ARBA" id="ARBA00022723"/>
    </source>
</evidence>
<evidence type="ECO:0000256" key="4">
    <source>
        <dbReference type="ARBA" id="ARBA00022490"/>
    </source>
</evidence>
<evidence type="ECO:0000256" key="2">
    <source>
        <dbReference type="ARBA" id="ARBA00007599"/>
    </source>
</evidence>
<dbReference type="GO" id="GO:0005524">
    <property type="term" value="F:ATP binding"/>
    <property type="evidence" value="ECO:0007669"/>
    <property type="project" value="UniProtKB-KW"/>
</dbReference>
<evidence type="ECO:0000313" key="11">
    <source>
        <dbReference type="EMBL" id="OGY25336.1"/>
    </source>
</evidence>
<dbReference type="GO" id="GO:0002949">
    <property type="term" value="P:tRNA threonylcarbamoyladenosine modification"/>
    <property type="evidence" value="ECO:0007669"/>
    <property type="project" value="InterPro"/>
</dbReference>
<dbReference type="AlphaFoldDB" id="A0A1G1WCB2"/>